<keyword evidence="2" id="KW-1185">Reference proteome</keyword>
<dbReference type="Proteomes" id="UP000450917">
    <property type="component" value="Unassembled WGS sequence"/>
</dbReference>
<accession>A0A7X2Z817</accession>
<evidence type="ECO:0000313" key="2">
    <source>
        <dbReference type="Proteomes" id="UP000450917"/>
    </source>
</evidence>
<sequence>MYCMTDEDQQAIKQPADTIAQSPLQQATARIADGCLLYPEKTPVSGFSHG</sequence>
<dbReference type="EMBL" id="WNZX01000001">
    <property type="protein sequence ID" value="MUG69455.1"/>
    <property type="molecule type" value="Genomic_DNA"/>
</dbReference>
<protein>
    <submittedName>
        <fullName evidence="1">Uncharacterized protein</fullName>
    </submittedName>
</protein>
<evidence type="ECO:0000313" key="1">
    <source>
        <dbReference type="EMBL" id="MUG69455.1"/>
    </source>
</evidence>
<comment type="caution">
    <text evidence="1">The sequence shown here is derived from an EMBL/GenBank/DDBJ whole genome shotgun (WGS) entry which is preliminary data.</text>
</comment>
<name>A0A7X2Z817_9BACL</name>
<reference evidence="1 2" key="1">
    <citation type="submission" date="2019-11" db="EMBL/GenBank/DDBJ databases">
        <title>Draft genome sequences of five Paenibacillus species of dairy origin.</title>
        <authorList>
            <person name="Olajide A.M."/>
            <person name="Chen S."/>
            <person name="Lapointe G."/>
        </authorList>
    </citation>
    <scope>NUCLEOTIDE SEQUENCE [LARGE SCALE GENOMIC DNA]</scope>
    <source>
        <strain evidence="1 2">2CS3</strain>
    </source>
</reference>
<organism evidence="1 2">
    <name type="scientific">Paenibacillus validus</name>
    <dbReference type="NCBI Taxonomy" id="44253"/>
    <lineage>
        <taxon>Bacteria</taxon>
        <taxon>Bacillati</taxon>
        <taxon>Bacillota</taxon>
        <taxon>Bacilli</taxon>
        <taxon>Bacillales</taxon>
        <taxon>Paenibacillaceae</taxon>
        <taxon>Paenibacillus</taxon>
    </lineage>
</organism>
<dbReference type="RefSeq" id="WP_155613865.1">
    <property type="nucleotide sequence ID" value="NZ_JARTHK010000249.1"/>
</dbReference>
<proteinExistence type="predicted"/>
<dbReference type="AlphaFoldDB" id="A0A7X2Z817"/>
<gene>
    <name evidence="1" type="ORF">GNP93_02070</name>
</gene>